<evidence type="ECO:0000313" key="2">
    <source>
        <dbReference type="Ensembl" id="ENSLOCP00000019171.1"/>
    </source>
</evidence>
<dbReference type="OMA" id="QRQNFWK"/>
<name>W5NEW2_LEPOC</name>
<evidence type="ECO:0000313" key="3">
    <source>
        <dbReference type="Proteomes" id="UP000018468"/>
    </source>
</evidence>
<feature type="domain" description="Sperm microtubule inner protein 1 C-terminal" evidence="1">
    <location>
        <begin position="52"/>
        <end position="176"/>
    </location>
</feature>
<dbReference type="eggNOG" id="ENOG502S53Z">
    <property type="taxonomic scope" value="Eukaryota"/>
</dbReference>
<organism evidence="2 3">
    <name type="scientific">Lepisosteus oculatus</name>
    <name type="common">Spotted gar</name>
    <dbReference type="NCBI Taxonomy" id="7918"/>
    <lineage>
        <taxon>Eukaryota</taxon>
        <taxon>Metazoa</taxon>
        <taxon>Chordata</taxon>
        <taxon>Craniata</taxon>
        <taxon>Vertebrata</taxon>
        <taxon>Euteleostomi</taxon>
        <taxon>Actinopterygii</taxon>
        <taxon>Neopterygii</taxon>
        <taxon>Holostei</taxon>
        <taxon>Semionotiformes</taxon>
        <taxon>Lepisosteidae</taxon>
        <taxon>Lepisosteus</taxon>
    </lineage>
</organism>
<dbReference type="InterPro" id="IPR054323">
    <property type="entry name" value="SPMIP1_C"/>
</dbReference>
<dbReference type="PANTHER" id="PTHR35826">
    <property type="entry name" value="PROTEIN ATP6V1FNB-LIKE"/>
    <property type="match status" value="1"/>
</dbReference>
<reference evidence="2" key="2">
    <citation type="submission" date="2025-08" db="UniProtKB">
        <authorList>
            <consortium name="Ensembl"/>
        </authorList>
    </citation>
    <scope>IDENTIFICATION</scope>
</reference>
<accession>W5NEW2</accession>
<dbReference type="HOGENOM" id="CLU_093510_0_0_1"/>
<dbReference type="Proteomes" id="UP000018468">
    <property type="component" value="Linkage group LG8"/>
</dbReference>
<dbReference type="RefSeq" id="XP_015207783.1">
    <property type="nucleotide sequence ID" value="XM_015352297.1"/>
</dbReference>
<reference evidence="3" key="1">
    <citation type="submission" date="2011-12" db="EMBL/GenBank/DDBJ databases">
        <title>The Draft Genome of Lepisosteus oculatus.</title>
        <authorList>
            <consortium name="The Broad Institute Genome Assembly &amp; Analysis Group"/>
            <consortium name="Computational R&amp;D Group"/>
            <consortium name="and Sequencing Platform"/>
            <person name="Di Palma F."/>
            <person name="Alfoldi J."/>
            <person name="Johnson J."/>
            <person name="Berlin A."/>
            <person name="Gnerre S."/>
            <person name="Jaffe D."/>
            <person name="MacCallum I."/>
            <person name="Young S."/>
            <person name="Walker B.J."/>
            <person name="Lander E.S."/>
            <person name="Lindblad-Toh K."/>
        </authorList>
    </citation>
    <scope>NUCLEOTIDE SEQUENCE [LARGE SCALE GENOMIC DNA]</scope>
</reference>
<dbReference type="Bgee" id="ENSLOCG00000015573">
    <property type="expression patterns" value="Expressed in testis and 2 other cell types or tissues"/>
</dbReference>
<dbReference type="Pfam" id="PF22589">
    <property type="entry name" value="SPMIP1"/>
    <property type="match status" value="1"/>
</dbReference>
<dbReference type="AlphaFoldDB" id="W5NEW2"/>
<dbReference type="Ensembl" id="ENSLOCT00000019203.1">
    <property type="protein sequence ID" value="ENSLOCP00000019171.1"/>
    <property type="gene ID" value="ENSLOCG00000015573.1"/>
</dbReference>
<sequence>MAREINMDSQRQEFWKEAILKENLIRLNWQKDFWTKNPRVKAKRTPAKEKRLKLPRIDAPAKKETNVKKESKIENLVEAETKKTTEEVLETGAMRPVSRATREVLYQGISKEETGRYKYLHLRKQQKPEEKYVYPVTSNWQYGWQLGDMTKYGAPVYGLTAIMRDSFFRKNGIFPETSNIVG</sequence>
<reference evidence="2" key="3">
    <citation type="submission" date="2025-09" db="UniProtKB">
        <authorList>
            <consortium name="Ensembl"/>
        </authorList>
    </citation>
    <scope>IDENTIFICATION</scope>
</reference>
<dbReference type="InParanoid" id="W5NEW2"/>
<protein>
    <submittedName>
        <fullName evidence="2">Sperm microtubule inner protein 1</fullName>
    </submittedName>
</protein>
<dbReference type="GeneTree" id="ENSGT00390000003224"/>
<dbReference type="GeneID" id="102695468"/>
<keyword evidence="3" id="KW-1185">Reference proteome</keyword>
<dbReference type="KEGG" id="loc:102695468"/>
<dbReference type="PANTHER" id="PTHR35826:SF2">
    <property type="entry name" value="PROTEIN ATP6V1FNB"/>
    <property type="match status" value="1"/>
</dbReference>
<dbReference type="OrthoDB" id="410807at2759"/>
<proteinExistence type="predicted"/>
<dbReference type="EMBL" id="AHAT01016129">
    <property type="status" value="NOT_ANNOTATED_CDS"/>
    <property type="molecule type" value="Genomic_DNA"/>
</dbReference>
<evidence type="ECO:0000259" key="1">
    <source>
        <dbReference type="Pfam" id="PF22589"/>
    </source>
</evidence>